<reference evidence="5 6" key="1">
    <citation type="journal article" date="2013" name="ISME J.">
        <title>Metabolic model for the filamentous 'Candidatus Microthrix parvicella' based on genomic and metagenomic analyses.</title>
        <authorList>
            <person name="Jon McIlroy S."/>
            <person name="Kristiansen R."/>
            <person name="Albertsen M."/>
            <person name="Michael Karst S."/>
            <person name="Rossetti S."/>
            <person name="Lund Nielsen J."/>
            <person name="Tandoi V."/>
            <person name="James Seviour R."/>
            <person name="Nielsen P.H."/>
        </authorList>
    </citation>
    <scope>NUCLEOTIDE SEQUENCE [LARGE SCALE GENOMIC DNA]</scope>
    <source>
        <strain evidence="5 6">RN1</strain>
    </source>
</reference>
<keyword evidence="2" id="KW-0547">Nucleotide-binding</keyword>
<evidence type="ECO:0000259" key="4">
    <source>
        <dbReference type="Pfam" id="PF18085"/>
    </source>
</evidence>
<feature type="domain" description="Maltokinase N-terminal cap" evidence="4">
    <location>
        <begin position="19"/>
        <end position="103"/>
    </location>
</feature>
<sequence length="434" mass="47841">MQVIDSGFAASLARVLPGWLRRQTWLSRSAATLLGVEVLDTETIVRDPAIGWVDVRAMFGGGVAERYRLIVAVRTEVPSDIDPDAVIGEVEVDGRTLVVFEAMAWRAGALSAIRALMPHVVDTAVAPDALTVLPWGGISPTVLIDVRWEIKAHRQVSDLPNPDVELPAAMARAEVGRVAPIAEQVTRNGQVALALRSSLRIRQDGLDLVAASLRQLFEARVPPRLARNDVADEMEQIGRGVAEMHVALATTFESEPADGGAWAELLLAPLHRLGSGRIRFDRLEGVLQRLQGAEDLGRSIRTHGNLHLGNVAQTMQGWIPHNFEGDGRPYSELRQNVSPLRDLGRLVVSLGRAARTMTEHYLEDDFERNRELDVLADSWEERVVSHLVGGYTSVDEVHRLLPAGREARDALLRVFELEHQLTNVMPETHESPWG</sequence>
<keyword evidence="1" id="KW-0808">Transferase</keyword>
<accession>R4YVG5</accession>
<proteinExistence type="predicted"/>
<keyword evidence="3" id="KW-0067">ATP-binding</keyword>
<dbReference type="STRING" id="1229780.BN381_10065"/>
<dbReference type="Gene3D" id="3.90.1200.10">
    <property type="match status" value="1"/>
</dbReference>
<dbReference type="HOGENOM" id="CLU_631191_0_0_11"/>
<organism evidence="5 6">
    <name type="scientific">Candidatus Neomicrothrix parvicella RN1</name>
    <dbReference type="NCBI Taxonomy" id="1229780"/>
    <lineage>
        <taxon>Bacteria</taxon>
        <taxon>Bacillati</taxon>
        <taxon>Actinomycetota</taxon>
        <taxon>Acidimicrobiia</taxon>
        <taxon>Acidimicrobiales</taxon>
        <taxon>Microthrixaceae</taxon>
        <taxon>Candidatus Neomicrothrix</taxon>
    </lineage>
</organism>
<dbReference type="OrthoDB" id="3787729at2"/>
<evidence type="ECO:0000313" key="5">
    <source>
        <dbReference type="EMBL" id="CCM61834.1"/>
    </source>
</evidence>
<dbReference type="InterPro" id="IPR040999">
    <property type="entry name" value="Mak_N_cap"/>
</dbReference>
<dbReference type="EMBL" id="CANL01000001">
    <property type="protein sequence ID" value="CCM61834.1"/>
    <property type="molecule type" value="Genomic_DNA"/>
</dbReference>
<evidence type="ECO:0000313" key="6">
    <source>
        <dbReference type="Proteomes" id="UP000018291"/>
    </source>
</evidence>
<evidence type="ECO:0000256" key="2">
    <source>
        <dbReference type="ARBA" id="ARBA00022741"/>
    </source>
</evidence>
<dbReference type="eggNOG" id="COG3281">
    <property type="taxonomic scope" value="Bacteria"/>
</dbReference>
<dbReference type="GO" id="GO:0005524">
    <property type="term" value="F:ATP binding"/>
    <property type="evidence" value="ECO:0007669"/>
    <property type="project" value="UniProtKB-KW"/>
</dbReference>
<keyword evidence="6" id="KW-1185">Reference proteome</keyword>
<gene>
    <name evidence="5" type="ORF">BN381_10065</name>
</gene>
<evidence type="ECO:0000256" key="3">
    <source>
        <dbReference type="ARBA" id="ARBA00022840"/>
    </source>
</evidence>
<comment type="caution">
    <text evidence="5">The sequence shown here is derived from an EMBL/GenBank/DDBJ whole genome shotgun (WGS) entry which is preliminary data.</text>
</comment>
<protein>
    <recommendedName>
        <fullName evidence="4">Maltokinase N-terminal cap domain-containing protein</fullName>
    </recommendedName>
</protein>
<dbReference type="GO" id="GO:0016740">
    <property type="term" value="F:transferase activity"/>
    <property type="evidence" value="ECO:0007669"/>
    <property type="project" value="UniProtKB-KW"/>
</dbReference>
<dbReference type="AlphaFoldDB" id="R4YVG5"/>
<dbReference type="Proteomes" id="UP000018291">
    <property type="component" value="Unassembled WGS sequence"/>
</dbReference>
<evidence type="ECO:0000256" key="1">
    <source>
        <dbReference type="ARBA" id="ARBA00022679"/>
    </source>
</evidence>
<name>R4YVG5_9ACTN</name>
<dbReference type="RefSeq" id="WP_012222661.1">
    <property type="nucleotide sequence ID" value="NZ_HG422565.1"/>
</dbReference>
<dbReference type="Pfam" id="PF18085">
    <property type="entry name" value="Mak_N_cap"/>
    <property type="match status" value="1"/>
</dbReference>